<reference evidence="3" key="3">
    <citation type="submission" date="2015-06" db="UniProtKB">
        <authorList>
            <consortium name="EnsemblMetazoa"/>
        </authorList>
    </citation>
    <scope>IDENTIFICATION</scope>
</reference>
<dbReference type="Gene3D" id="3.40.50.2060">
    <property type="match status" value="1"/>
</dbReference>
<dbReference type="InterPro" id="IPR043127">
    <property type="entry name" value="Sec-1-like_dom3a"/>
</dbReference>
<reference evidence="2 4" key="2">
    <citation type="journal article" date="2013" name="Nature">
        <title>Insights into bilaterian evolution from three spiralian genomes.</title>
        <authorList>
            <person name="Simakov O."/>
            <person name="Marletaz F."/>
            <person name="Cho S.J."/>
            <person name="Edsinger-Gonzales E."/>
            <person name="Havlak P."/>
            <person name="Hellsten U."/>
            <person name="Kuo D.H."/>
            <person name="Larsson T."/>
            <person name="Lv J."/>
            <person name="Arendt D."/>
            <person name="Savage R."/>
            <person name="Osoegawa K."/>
            <person name="de Jong P."/>
            <person name="Grimwood J."/>
            <person name="Chapman J.A."/>
            <person name="Shapiro H."/>
            <person name="Aerts A."/>
            <person name="Otillar R.P."/>
            <person name="Terry A.Y."/>
            <person name="Boore J.L."/>
            <person name="Grigoriev I.V."/>
            <person name="Lindberg D.R."/>
            <person name="Seaver E.C."/>
            <person name="Weisblat D.A."/>
            <person name="Putnam N.H."/>
            <person name="Rokhsar D.S."/>
        </authorList>
    </citation>
    <scope>NUCLEOTIDE SEQUENCE</scope>
</reference>
<dbReference type="SUPFAM" id="SSF56815">
    <property type="entry name" value="Sec1/munc18-like (SM) proteins"/>
    <property type="match status" value="1"/>
</dbReference>
<dbReference type="InterPro" id="IPR001619">
    <property type="entry name" value="Sec1-like"/>
</dbReference>
<dbReference type="Gene3D" id="1.25.40.60">
    <property type="match status" value="1"/>
</dbReference>
<reference evidence="4" key="1">
    <citation type="submission" date="2012-12" db="EMBL/GenBank/DDBJ databases">
        <authorList>
            <person name="Hellsten U."/>
            <person name="Grimwood J."/>
            <person name="Chapman J.A."/>
            <person name="Shapiro H."/>
            <person name="Aerts A."/>
            <person name="Otillar R.P."/>
            <person name="Terry A.Y."/>
            <person name="Boore J.L."/>
            <person name="Simakov O."/>
            <person name="Marletaz F."/>
            <person name="Cho S.-J."/>
            <person name="Edsinger-Gonzales E."/>
            <person name="Havlak P."/>
            <person name="Kuo D.-H."/>
            <person name="Larsson T."/>
            <person name="Lv J."/>
            <person name="Arendt D."/>
            <person name="Savage R."/>
            <person name="Osoegawa K."/>
            <person name="de Jong P."/>
            <person name="Lindberg D.R."/>
            <person name="Seaver E.C."/>
            <person name="Weisblat D.A."/>
            <person name="Putnam N.H."/>
            <person name="Grigoriev I.V."/>
            <person name="Rokhsar D.S."/>
        </authorList>
    </citation>
    <scope>NUCLEOTIDE SEQUENCE</scope>
</reference>
<organism evidence="3 4">
    <name type="scientific">Helobdella robusta</name>
    <name type="common">Californian leech</name>
    <dbReference type="NCBI Taxonomy" id="6412"/>
    <lineage>
        <taxon>Eukaryota</taxon>
        <taxon>Metazoa</taxon>
        <taxon>Spiralia</taxon>
        <taxon>Lophotrochozoa</taxon>
        <taxon>Annelida</taxon>
        <taxon>Clitellata</taxon>
        <taxon>Hirudinea</taxon>
        <taxon>Rhynchobdellida</taxon>
        <taxon>Glossiphoniidae</taxon>
        <taxon>Helobdella</taxon>
    </lineage>
</organism>
<dbReference type="InterPro" id="IPR036045">
    <property type="entry name" value="Sec1-like_sf"/>
</dbReference>
<evidence type="ECO:0008006" key="5">
    <source>
        <dbReference type="Google" id="ProtNLM"/>
    </source>
</evidence>
<protein>
    <recommendedName>
        <fullName evidence="5">Sec1 family domain-containing protein 1</fullName>
    </recommendedName>
</protein>
<dbReference type="Proteomes" id="UP000015101">
    <property type="component" value="Unassembled WGS sequence"/>
</dbReference>
<gene>
    <name evidence="3" type="primary">20195561</name>
    <name evidence="2" type="ORF">HELRODRAFT_115024</name>
</gene>
<evidence type="ECO:0000313" key="3">
    <source>
        <dbReference type="EnsemblMetazoa" id="HelroP115024"/>
    </source>
</evidence>
<dbReference type="EMBL" id="AMQM01007047">
    <property type="status" value="NOT_ANNOTATED_CDS"/>
    <property type="molecule type" value="Genomic_DNA"/>
</dbReference>
<dbReference type="Gene3D" id="3.40.50.1910">
    <property type="match status" value="1"/>
</dbReference>
<evidence type="ECO:0000313" key="4">
    <source>
        <dbReference type="Proteomes" id="UP000015101"/>
    </source>
</evidence>
<dbReference type="EMBL" id="KB097558">
    <property type="protein sequence ID" value="ESN94842.1"/>
    <property type="molecule type" value="Genomic_DNA"/>
</dbReference>
<proteinExistence type="inferred from homology"/>
<dbReference type="OMA" id="VNDLRAW"/>
<dbReference type="Pfam" id="PF00995">
    <property type="entry name" value="Sec1"/>
    <property type="match status" value="1"/>
</dbReference>
<dbReference type="InterPro" id="IPR043154">
    <property type="entry name" value="Sec-1-like_dom1"/>
</dbReference>
<dbReference type="GeneID" id="20195561"/>
<evidence type="ECO:0000256" key="1">
    <source>
        <dbReference type="ARBA" id="ARBA00009884"/>
    </source>
</evidence>
<dbReference type="AlphaFoldDB" id="T1EG59"/>
<comment type="similarity">
    <text evidence="1">Belongs to the STXBP/unc-18/SEC1 family.</text>
</comment>
<dbReference type="eggNOG" id="KOG1301">
    <property type="taxonomic scope" value="Eukaryota"/>
</dbReference>
<dbReference type="FunCoup" id="T1EG59">
    <property type="interactions" value="2263"/>
</dbReference>
<dbReference type="CTD" id="20195561"/>
<keyword evidence="4" id="KW-1185">Reference proteome</keyword>
<dbReference type="OrthoDB" id="10251230at2759"/>
<dbReference type="KEGG" id="hro:HELRODRAFT_115024"/>
<dbReference type="GO" id="GO:0000139">
    <property type="term" value="C:Golgi membrane"/>
    <property type="evidence" value="ECO:0000318"/>
    <property type="project" value="GO_Central"/>
</dbReference>
<sequence>MLNFNNPITKSTISEPQWKILVYDKYGQSVISPLLNVKELRDLGVTVHLLLDSDREQIQDTPAIYFVMPTDENIKKICKDFLNQLYESYYLNFISAITRQRLEDIALGAIQANVVGQVSKVFDQYMNFITLEEDLFTLNTPQNDVISYYSINRGDVKDTEIEFMMDNIVDSLFSVCVTLGSIPVIRCAHGNAAEMVAEKLDKKLRENLRDTRNSPFSGEGAQVGSFSFQRPMLVILDRNFDLATPMHHTWTYQALAHDVLDYSSNRIELFETPDSRSQQAANKVPVHRKKKEYEMTIADKFWQSHKGSPFPRVAEAVQEELESYKLQEDEVRRLKSVMGLEGEDDATISMLSEGTAKLTSAISSLPELLERKRLIDMHMNIATAILSHIKARKLDVYFEMEEKLMSKSALDKTIADIISDPEAGTPEDKVRLFIISIICGQNMPESEYKEMCRVLESSGCQLPAIQYINRWKALYSKSSSLASTYTGGGTKTESMFTKLMSQASQFAMEGVKNLVVKKHKLPITKIVDGLMECRSEMDEYAYFDPKLLRPSDNTTTRIRSPFHEAIVFVVGGGSYIEYQNLVEYAKGKSGVGLTNRRITYGSTQLLNATQFLTQVSVFIFPVFEF</sequence>
<dbReference type="EnsemblMetazoa" id="HelroT115024">
    <property type="protein sequence ID" value="HelroP115024"/>
    <property type="gene ID" value="HelroG115024"/>
</dbReference>
<dbReference type="GO" id="GO:0006888">
    <property type="term" value="P:endoplasmic reticulum to Golgi vesicle-mediated transport"/>
    <property type="evidence" value="ECO:0000318"/>
    <property type="project" value="GO_Central"/>
</dbReference>
<dbReference type="PIRSF" id="PIRSF005715">
    <property type="entry name" value="VPS45_Sec1"/>
    <property type="match status" value="1"/>
</dbReference>
<dbReference type="GO" id="GO:0006886">
    <property type="term" value="P:intracellular protein transport"/>
    <property type="evidence" value="ECO:0000318"/>
    <property type="project" value="GO_Central"/>
</dbReference>
<evidence type="ECO:0000313" key="2">
    <source>
        <dbReference type="EMBL" id="ESN94842.1"/>
    </source>
</evidence>
<dbReference type="HOGENOM" id="CLU_016216_3_1_1"/>
<dbReference type="InterPro" id="IPR027482">
    <property type="entry name" value="Sec1-like_dom2"/>
</dbReference>
<dbReference type="PANTHER" id="PTHR11679">
    <property type="entry name" value="VESICLE PROTEIN SORTING-ASSOCIATED"/>
    <property type="match status" value="1"/>
</dbReference>
<dbReference type="STRING" id="6412.T1EG59"/>
<accession>T1EG59</accession>
<dbReference type="GO" id="GO:0019905">
    <property type="term" value="F:syntaxin binding"/>
    <property type="evidence" value="ECO:0000318"/>
    <property type="project" value="GO_Central"/>
</dbReference>
<dbReference type="Gene3D" id="3.90.830.10">
    <property type="entry name" value="Syntaxin Binding Protein 1, Chain A, domain 2"/>
    <property type="match status" value="1"/>
</dbReference>
<dbReference type="EMBL" id="AMQM01007048">
    <property type="status" value="NOT_ANNOTATED_CDS"/>
    <property type="molecule type" value="Genomic_DNA"/>
</dbReference>
<name>T1EG59_HELRO</name>
<dbReference type="GO" id="GO:0006890">
    <property type="term" value="P:retrograde vesicle-mediated transport, Golgi to endoplasmic reticulum"/>
    <property type="evidence" value="ECO:0000318"/>
    <property type="project" value="GO_Central"/>
</dbReference>
<dbReference type="InParanoid" id="T1EG59"/>
<dbReference type="RefSeq" id="XP_009026979.1">
    <property type="nucleotide sequence ID" value="XM_009028731.1"/>
</dbReference>